<evidence type="ECO:0000256" key="1">
    <source>
        <dbReference type="SAM" id="MobiDB-lite"/>
    </source>
</evidence>
<protein>
    <submittedName>
        <fullName evidence="2">Uncharacterized protein</fullName>
    </submittedName>
</protein>
<gene>
    <name evidence="2" type="ORF">GCM10009721_08760</name>
</gene>
<feature type="region of interest" description="Disordered" evidence="1">
    <location>
        <begin position="1"/>
        <end position="61"/>
    </location>
</feature>
<accession>A0ABQ2HMG5</accession>
<name>A0ABQ2HMG5_9MICO</name>
<feature type="compositionally biased region" description="Basic and acidic residues" evidence="1">
    <location>
        <begin position="1"/>
        <end position="11"/>
    </location>
</feature>
<dbReference type="EMBL" id="BMNZ01000002">
    <property type="protein sequence ID" value="GGM86228.1"/>
    <property type="molecule type" value="Genomic_DNA"/>
</dbReference>
<dbReference type="Proteomes" id="UP000623461">
    <property type="component" value="Unassembled WGS sequence"/>
</dbReference>
<organism evidence="2 3">
    <name type="scientific">Terrabacter tumescens</name>
    <dbReference type="NCBI Taxonomy" id="60443"/>
    <lineage>
        <taxon>Bacteria</taxon>
        <taxon>Bacillati</taxon>
        <taxon>Actinomycetota</taxon>
        <taxon>Actinomycetes</taxon>
        <taxon>Micrococcales</taxon>
        <taxon>Intrasporangiaceae</taxon>
        <taxon>Terrabacter</taxon>
    </lineage>
</organism>
<comment type="caution">
    <text evidence="2">The sequence shown here is derived from an EMBL/GenBank/DDBJ whole genome shotgun (WGS) entry which is preliminary data.</text>
</comment>
<dbReference type="RefSeq" id="WP_030197264.1">
    <property type="nucleotide sequence ID" value="NZ_BMNZ01000002.1"/>
</dbReference>
<feature type="compositionally biased region" description="Basic and acidic residues" evidence="1">
    <location>
        <begin position="40"/>
        <end position="54"/>
    </location>
</feature>
<evidence type="ECO:0000313" key="3">
    <source>
        <dbReference type="Proteomes" id="UP000623461"/>
    </source>
</evidence>
<sequence length="61" mass="6786">MSQGRHAKDPIQSRAELLPEEQAAGSDDPEMQARAILAESEARTEHPERTREESTQTPDEA</sequence>
<keyword evidence="3" id="KW-1185">Reference proteome</keyword>
<proteinExistence type="predicted"/>
<evidence type="ECO:0000313" key="2">
    <source>
        <dbReference type="EMBL" id="GGM86228.1"/>
    </source>
</evidence>
<reference evidence="3" key="1">
    <citation type="journal article" date="2019" name="Int. J. Syst. Evol. Microbiol.">
        <title>The Global Catalogue of Microorganisms (GCM) 10K type strain sequencing project: providing services to taxonomists for standard genome sequencing and annotation.</title>
        <authorList>
            <consortium name="The Broad Institute Genomics Platform"/>
            <consortium name="The Broad Institute Genome Sequencing Center for Infectious Disease"/>
            <person name="Wu L."/>
            <person name="Ma J."/>
        </authorList>
    </citation>
    <scope>NUCLEOTIDE SEQUENCE [LARGE SCALE GENOMIC DNA]</scope>
    <source>
        <strain evidence="3">JCM 1365</strain>
    </source>
</reference>